<reference evidence="7 8" key="1">
    <citation type="submission" date="2023-10" db="EMBL/GenBank/DDBJ databases">
        <title>Rubellicoccus peritrichatus gen. nov., sp. nov., isolated from an algae of coral reef tank.</title>
        <authorList>
            <person name="Luo J."/>
        </authorList>
    </citation>
    <scope>NUCLEOTIDE SEQUENCE [LARGE SCALE GENOMIC DNA]</scope>
    <source>
        <strain evidence="7 8">CR14</strain>
    </source>
</reference>
<dbReference type="InterPro" id="IPR039425">
    <property type="entry name" value="RNA_pol_sigma-70-like"/>
</dbReference>
<evidence type="ECO:0000256" key="2">
    <source>
        <dbReference type="ARBA" id="ARBA00023015"/>
    </source>
</evidence>
<dbReference type="EMBL" id="CP136920">
    <property type="protein sequence ID" value="WOO42439.1"/>
    <property type="molecule type" value="Genomic_DNA"/>
</dbReference>
<evidence type="ECO:0000313" key="7">
    <source>
        <dbReference type="EMBL" id="WOO42439.1"/>
    </source>
</evidence>
<keyword evidence="2" id="KW-0805">Transcription regulation</keyword>
<dbReference type="AlphaFoldDB" id="A0AAQ3LI05"/>
<evidence type="ECO:0000259" key="6">
    <source>
        <dbReference type="Pfam" id="PF08281"/>
    </source>
</evidence>
<dbReference type="GO" id="GO:0003677">
    <property type="term" value="F:DNA binding"/>
    <property type="evidence" value="ECO:0007669"/>
    <property type="project" value="InterPro"/>
</dbReference>
<keyword evidence="3" id="KW-0731">Sigma factor</keyword>
<dbReference type="Proteomes" id="UP001304300">
    <property type="component" value="Chromosome"/>
</dbReference>
<feature type="domain" description="RNA polymerase sigma-70 region 2" evidence="5">
    <location>
        <begin position="32"/>
        <end position="96"/>
    </location>
</feature>
<keyword evidence="4" id="KW-0804">Transcription</keyword>
<dbReference type="Pfam" id="PF04542">
    <property type="entry name" value="Sigma70_r2"/>
    <property type="match status" value="1"/>
</dbReference>
<dbReference type="InterPro" id="IPR036388">
    <property type="entry name" value="WH-like_DNA-bd_sf"/>
</dbReference>
<dbReference type="InterPro" id="IPR013324">
    <property type="entry name" value="RNA_pol_sigma_r3/r4-like"/>
</dbReference>
<dbReference type="SUPFAM" id="SSF88659">
    <property type="entry name" value="Sigma3 and sigma4 domains of RNA polymerase sigma factors"/>
    <property type="match status" value="1"/>
</dbReference>
<dbReference type="PANTHER" id="PTHR43133">
    <property type="entry name" value="RNA POLYMERASE ECF-TYPE SIGMA FACTO"/>
    <property type="match status" value="1"/>
</dbReference>
<comment type="similarity">
    <text evidence="1">Belongs to the sigma-70 factor family. ECF subfamily.</text>
</comment>
<evidence type="ECO:0000256" key="3">
    <source>
        <dbReference type="ARBA" id="ARBA00023082"/>
    </source>
</evidence>
<evidence type="ECO:0000256" key="1">
    <source>
        <dbReference type="ARBA" id="ARBA00010641"/>
    </source>
</evidence>
<dbReference type="SUPFAM" id="SSF88946">
    <property type="entry name" value="Sigma2 domain of RNA polymerase sigma factors"/>
    <property type="match status" value="1"/>
</dbReference>
<dbReference type="CDD" id="cd06171">
    <property type="entry name" value="Sigma70_r4"/>
    <property type="match status" value="1"/>
</dbReference>
<dbReference type="InterPro" id="IPR014284">
    <property type="entry name" value="RNA_pol_sigma-70_dom"/>
</dbReference>
<dbReference type="Gene3D" id="1.10.1740.10">
    <property type="match status" value="1"/>
</dbReference>
<proteinExistence type="inferred from homology"/>
<dbReference type="Gene3D" id="1.10.10.10">
    <property type="entry name" value="Winged helix-like DNA-binding domain superfamily/Winged helix DNA-binding domain"/>
    <property type="match status" value="1"/>
</dbReference>
<name>A0AAQ3LI05_9BACT</name>
<organism evidence="7 8">
    <name type="scientific">Rubellicoccus peritrichatus</name>
    <dbReference type="NCBI Taxonomy" id="3080537"/>
    <lineage>
        <taxon>Bacteria</taxon>
        <taxon>Pseudomonadati</taxon>
        <taxon>Verrucomicrobiota</taxon>
        <taxon>Opitutia</taxon>
        <taxon>Puniceicoccales</taxon>
        <taxon>Cerasicoccaceae</taxon>
        <taxon>Rubellicoccus</taxon>
    </lineage>
</organism>
<dbReference type="RefSeq" id="WP_317834959.1">
    <property type="nucleotide sequence ID" value="NZ_CP136920.1"/>
</dbReference>
<keyword evidence="8" id="KW-1185">Reference proteome</keyword>
<dbReference type="GO" id="GO:0016987">
    <property type="term" value="F:sigma factor activity"/>
    <property type="evidence" value="ECO:0007669"/>
    <property type="project" value="UniProtKB-KW"/>
</dbReference>
<dbReference type="NCBIfam" id="TIGR02937">
    <property type="entry name" value="sigma70-ECF"/>
    <property type="match status" value="1"/>
</dbReference>
<feature type="domain" description="RNA polymerase sigma factor 70 region 4 type 2" evidence="6">
    <location>
        <begin position="127"/>
        <end position="178"/>
    </location>
</feature>
<dbReference type="PANTHER" id="PTHR43133:SF51">
    <property type="entry name" value="RNA POLYMERASE SIGMA FACTOR"/>
    <property type="match status" value="1"/>
</dbReference>
<gene>
    <name evidence="7" type="ORF">RZN69_05005</name>
</gene>
<dbReference type="InterPro" id="IPR013325">
    <property type="entry name" value="RNA_pol_sigma_r2"/>
</dbReference>
<dbReference type="KEGG" id="puo:RZN69_05005"/>
<protein>
    <submittedName>
        <fullName evidence="7">Sigma-70 family RNA polymerase sigma factor</fullName>
    </submittedName>
</protein>
<dbReference type="InterPro" id="IPR013249">
    <property type="entry name" value="RNA_pol_sigma70_r4_t2"/>
</dbReference>
<evidence type="ECO:0000259" key="5">
    <source>
        <dbReference type="Pfam" id="PF04542"/>
    </source>
</evidence>
<dbReference type="GO" id="GO:0006352">
    <property type="term" value="P:DNA-templated transcription initiation"/>
    <property type="evidence" value="ECO:0007669"/>
    <property type="project" value="InterPro"/>
</dbReference>
<evidence type="ECO:0000256" key="4">
    <source>
        <dbReference type="ARBA" id="ARBA00023163"/>
    </source>
</evidence>
<sequence length="184" mass="20543">MKPTNKRLTERFMSDENIQPSLDGHLLQQAAEAYSTTLFRYALSLAHREDLARDAVQETFLRLAKADQAKVSHHLAPWLFRVCRTRALDLLRKEARMSPADDATLARAADVAPSPASRAEVSDSAAQALRMVETLPENQREIVRLKFQGGLSYKEIAEVTELSVTNVGFLLHTAIKSLRAAMVE</sequence>
<dbReference type="InterPro" id="IPR007627">
    <property type="entry name" value="RNA_pol_sigma70_r2"/>
</dbReference>
<dbReference type="Pfam" id="PF08281">
    <property type="entry name" value="Sigma70_r4_2"/>
    <property type="match status" value="1"/>
</dbReference>
<accession>A0AAQ3LI05</accession>
<evidence type="ECO:0000313" key="8">
    <source>
        <dbReference type="Proteomes" id="UP001304300"/>
    </source>
</evidence>